<dbReference type="EMBL" id="CAMKVN010012497">
    <property type="protein sequence ID" value="CAI2195480.1"/>
    <property type="molecule type" value="Genomic_DNA"/>
</dbReference>
<keyword evidence="2" id="KW-1185">Reference proteome</keyword>
<dbReference type="Proteomes" id="UP001153678">
    <property type="component" value="Unassembled WGS sequence"/>
</dbReference>
<name>A0A9W4T815_9GLOM</name>
<dbReference type="OrthoDB" id="2360497at2759"/>
<dbReference type="AlphaFoldDB" id="A0A9W4T815"/>
<accession>A0A9W4T815</accession>
<sequence length="89" mass="10227">MPIDNFVNKVDIIYEEDIYVKPDNILMQALKEDAEIHLMIHMSIKTVIHSLVLIEYLLTCEEGITILRARIIKEAAFTNIQYPIGKPDG</sequence>
<evidence type="ECO:0000313" key="2">
    <source>
        <dbReference type="Proteomes" id="UP001153678"/>
    </source>
</evidence>
<gene>
    <name evidence="1" type="ORF">FWILDA_LOCUS17097</name>
</gene>
<organism evidence="1 2">
    <name type="scientific">Funneliformis geosporum</name>
    <dbReference type="NCBI Taxonomy" id="1117311"/>
    <lineage>
        <taxon>Eukaryota</taxon>
        <taxon>Fungi</taxon>
        <taxon>Fungi incertae sedis</taxon>
        <taxon>Mucoromycota</taxon>
        <taxon>Glomeromycotina</taxon>
        <taxon>Glomeromycetes</taxon>
        <taxon>Glomerales</taxon>
        <taxon>Glomeraceae</taxon>
        <taxon>Funneliformis</taxon>
    </lineage>
</organism>
<protein>
    <submittedName>
        <fullName evidence="1">16793_t:CDS:1</fullName>
    </submittedName>
</protein>
<reference evidence="1" key="1">
    <citation type="submission" date="2022-08" db="EMBL/GenBank/DDBJ databases">
        <authorList>
            <person name="Kallberg Y."/>
            <person name="Tangrot J."/>
            <person name="Rosling A."/>
        </authorList>
    </citation>
    <scope>NUCLEOTIDE SEQUENCE</scope>
    <source>
        <strain evidence="1">Wild A</strain>
    </source>
</reference>
<evidence type="ECO:0000313" key="1">
    <source>
        <dbReference type="EMBL" id="CAI2195480.1"/>
    </source>
</evidence>
<proteinExistence type="predicted"/>
<comment type="caution">
    <text evidence="1">The sequence shown here is derived from an EMBL/GenBank/DDBJ whole genome shotgun (WGS) entry which is preliminary data.</text>
</comment>